<sequence length="313" mass="34436">MWSERCTLRLYSFGVASYYSSTRAESRHAFSTRPPFTPSETTQCDKTSCFVSFLGFHRSSFLRPRLATVGPPLIPEARPVHPPDPNTWMGTSRRIPACAATIGCLPGRRHRLLAPVDGSSTMPALFLLSLARQPFLSWSSLRRTSSSGALSAPDASLTSLRGRAITPWRISPPPRRMPVLNRVGMAGYRPIDVWLHRAIHMLTMSPAALVMATAHAATATSLSSLRRIRNFNPTGSIQEEVAHDPITTSQCHIAPTRMAAHHSRPPDAPPRKGDRYTIYVESTVLSLWETRLRSGSTHAPHGQAHPLAVCPPL</sequence>
<evidence type="ECO:0000313" key="2">
    <source>
        <dbReference type="Proteomes" id="UP000256964"/>
    </source>
</evidence>
<keyword evidence="2" id="KW-1185">Reference proteome</keyword>
<organism evidence="1 2">
    <name type="scientific">Lentinus brumalis</name>
    <dbReference type="NCBI Taxonomy" id="2498619"/>
    <lineage>
        <taxon>Eukaryota</taxon>
        <taxon>Fungi</taxon>
        <taxon>Dikarya</taxon>
        <taxon>Basidiomycota</taxon>
        <taxon>Agaricomycotina</taxon>
        <taxon>Agaricomycetes</taxon>
        <taxon>Polyporales</taxon>
        <taxon>Polyporaceae</taxon>
        <taxon>Lentinus</taxon>
    </lineage>
</organism>
<dbReference type="Proteomes" id="UP000256964">
    <property type="component" value="Unassembled WGS sequence"/>
</dbReference>
<protein>
    <submittedName>
        <fullName evidence="1">Uncharacterized protein</fullName>
    </submittedName>
</protein>
<reference evidence="1 2" key="1">
    <citation type="journal article" date="2018" name="Biotechnol. Biofuels">
        <title>Integrative visual omics of the white-rot fungus Polyporus brumalis exposes the biotechnological potential of its oxidative enzymes for delignifying raw plant biomass.</title>
        <authorList>
            <person name="Miyauchi S."/>
            <person name="Rancon A."/>
            <person name="Drula E."/>
            <person name="Hage H."/>
            <person name="Chaduli D."/>
            <person name="Favel A."/>
            <person name="Grisel S."/>
            <person name="Henrissat B."/>
            <person name="Herpoel-Gimbert I."/>
            <person name="Ruiz-Duenas F.J."/>
            <person name="Chevret D."/>
            <person name="Hainaut M."/>
            <person name="Lin J."/>
            <person name="Wang M."/>
            <person name="Pangilinan J."/>
            <person name="Lipzen A."/>
            <person name="Lesage-Meessen L."/>
            <person name="Navarro D."/>
            <person name="Riley R."/>
            <person name="Grigoriev I.V."/>
            <person name="Zhou S."/>
            <person name="Raouche S."/>
            <person name="Rosso M.N."/>
        </authorList>
    </citation>
    <scope>NUCLEOTIDE SEQUENCE [LARGE SCALE GENOMIC DNA]</scope>
    <source>
        <strain evidence="1 2">BRFM 1820</strain>
    </source>
</reference>
<dbReference type="AlphaFoldDB" id="A0A371CTY0"/>
<gene>
    <name evidence="1" type="ORF">OH76DRAFT_1181880</name>
</gene>
<accession>A0A371CTY0</accession>
<name>A0A371CTY0_9APHY</name>
<proteinExistence type="predicted"/>
<dbReference type="EMBL" id="KZ857460">
    <property type="protein sequence ID" value="RDX43722.1"/>
    <property type="molecule type" value="Genomic_DNA"/>
</dbReference>
<evidence type="ECO:0000313" key="1">
    <source>
        <dbReference type="EMBL" id="RDX43722.1"/>
    </source>
</evidence>